<sequence>MSKVTIVSTVTYAIEVDVPLFFLVDEKQFAASHAKEHERSFRAGLPAGTELLDVKATAVVVAGRPK</sequence>
<evidence type="ECO:0000313" key="1">
    <source>
        <dbReference type="EMBL" id="QNE75337.1"/>
    </source>
</evidence>
<dbReference type="EMBL" id="CP045702">
    <property type="protein sequence ID" value="QNE75337.1"/>
    <property type="molecule type" value="Genomic_DNA"/>
</dbReference>
<proteinExistence type="predicted"/>
<dbReference type="Proteomes" id="UP000515307">
    <property type="component" value="Chromosome"/>
</dbReference>
<gene>
    <name evidence="1" type="ORF">F0344_12555</name>
</gene>
<keyword evidence="2" id="KW-1185">Reference proteome</keyword>
<dbReference type="AlphaFoldDB" id="A0A7G7BJ22"/>
<reference evidence="2" key="1">
    <citation type="submission" date="2019-10" db="EMBL/GenBank/DDBJ databases">
        <title>Antimicrobial potential of Antarctic Bacteria.</title>
        <authorList>
            <person name="Benaud N."/>
            <person name="Edwards R.J."/>
            <person name="Ferrari B.C."/>
        </authorList>
    </citation>
    <scope>NUCLEOTIDE SEQUENCE [LARGE SCALE GENOMIC DNA]</scope>
    <source>
        <strain evidence="2">NBSH44</strain>
    </source>
</reference>
<organism evidence="1 2">
    <name type="scientific">Streptomyces finlayi</name>
    <dbReference type="NCBI Taxonomy" id="67296"/>
    <lineage>
        <taxon>Bacteria</taxon>
        <taxon>Bacillati</taxon>
        <taxon>Actinomycetota</taxon>
        <taxon>Actinomycetes</taxon>
        <taxon>Kitasatosporales</taxon>
        <taxon>Streptomycetaceae</taxon>
        <taxon>Streptomyces</taxon>
    </lineage>
</organism>
<accession>A0A7G7BJ22</accession>
<dbReference type="RefSeq" id="WP_185298871.1">
    <property type="nucleotide sequence ID" value="NZ_CP045702.1"/>
</dbReference>
<name>A0A7G7BJ22_9ACTN</name>
<protein>
    <submittedName>
        <fullName evidence="1">Uncharacterized protein</fullName>
    </submittedName>
</protein>
<dbReference type="KEGG" id="sfiy:F0344_12555"/>
<evidence type="ECO:0000313" key="2">
    <source>
        <dbReference type="Proteomes" id="UP000515307"/>
    </source>
</evidence>